<accession>A0A8T2S0H1</accession>
<sequence length="101" mass="11471">MRVTSEPCVSTVMNRTGTGLQRGAMDRTCNTCLPPHNWSQGIKLTGKMPVTGHFACQKQSVVHSRKNILRSRMNEGVHSSLSNNISHYRLNDGLRRHWRLE</sequence>
<proteinExistence type="predicted"/>
<organism evidence="1 2">
    <name type="scientific">Ceratopteris richardii</name>
    <name type="common">Triangle waterfern</name>
    <dbReference type="NCBI Taxonomy" id="49495"/>
    <lineage>
        <taxon>Eukaryota</taxon>
        <taxon>Viridiplantae</taxon>
        <taxon>Streptophyta</taxon>
        <taxon>Embryophyta</taxon>
        <taxon>Tracheophyta</taxon>
        <taxon>Polypodiopsida</taxon>
        <taxon>Polypodiidae</taxon>
        <taxon>Polypodiales</taxon>
        <taxon>Pteridineae</taxon>
        <taxon>Pteridaceae</taxon>
        <taxon>Parkerioideae</taxon>
        <taxon>Ceratopteris</taxon>
    </lineage>
</organism>
<evidence type="ECO:0000313" key="1">
    <source>
        <dbReference type="EMBL" id="KAH7301417.1"/>
    </source>
</evidence>
<comment type="caution">
    <text evidence="1">The sequence shown here is derived from an EMBL/GenBank/DDBJ whole genome shotgun (WGS) entry which is preliminary data.</text>
</comment>
<reference evidence="1 2" key="1">
    <citation type="submission" date="2021-08" db="EMBL/GenBank/DDBJ databases">
        <title>WGS assembly of Ceratopteris richardii.</title>
        <authorList>
            <person name="Marchant D.B."/>
            <person name="Chen G."/>
            <person name="Jenkins J."/>
            <person name="Shu S."/>
            <person name="Leebens-Mack J."/>
            <person name="Grimwood J."/>
            <person name="Schmutz J."/>
            <person name="Soltis P."/>
            <person name="Soltis D."/>
            <person name="Chen Z.-H."/>
        </authorList>
    </citation>
    <scope>NUCLEOTIDE SEQUENCE [LARGE SCALE GENOMIC DNA]</scope>
    <source>
        <strain evidence="1">Whitten #5841</strain>
        <tissue evidence="1">Leaf</tissue>
    </source>
</reference>
<protein>
    <submittedName>
        <fullName evidence="1">Uncharacterized protein</fullName>
    </submittedName>
</protein>
<dbReference type="EMBL" id="CM035428">
    <property type="protein sequence ID" value="KAH7301417.1"/>
    <property type="molecule type" value="Genomic_DNA"/>
</dbReference>
<keyword evidence="2" id="KW-1185">Reference proteome</keyword>
<dbReference type="AlphaFoldDB" id="A0A8T2S0H1"/>
<dbReference type="Proteomes" id="UP000825935">
    <property type="component" value="Chromosome 23"/>
</dbReference>
<name>A0A8T2S0H1_CERRI</name>
<gene>
    <name evidence="1" type="ORF">KP509_23G025400</name>
</gene>
<evidence type="ECO:0000313" key="2">
    <source>
        <dbReference type="Proteomes" id="UP000825935"/>
    </source>
</evidence>